<evidence type="ECO:0000313" key="11">
    <source>
        <dbReference type="Proteomes" id="UP001596072"/>
    </source>
</evidence>
<dbReference type="EMBL" id="JBHSNS010000012">
    <property type="protein sequence ID" value="MFC5730985.1"/>
    <property type="molecule type" value="Genomic_DNA"/>
</dbReference>
<dbReference type="SUPFAM" id="SSF75005">
    <property type="entry name" value="Arabinanase/levansucrase/invertase"/>
    <property type="match status" value="1"/>
</dbReference>
<keyword evidence="11" id="KW-1185">Reference proteome</keyword>
<feature type="signal peptide" evidence="8">
    <location>
        <begin position="1"/>
        <end position="27"/>
    </location>
</feature>
<gene>
    <name evidence="10" type="ORF">ACFPQB_18860</name>
</gene>
<evidence type="ECO:0000256" key="7">
    <source>
        <dbReference type="SAM" id="MobiDB-lite"/>
    </source>
</evidence>
<name>A0ABW0ZIZ9_9ACTN</name>
<evidence type="ECO:0000256" key="1">
    <source>
        <dbReference type="ARBA" id="ARBA00009865"/>
    </source>
</evidence>
<evidence type="ECO:0000259" key="9">
    <source>
        <dbReference type="Pfam" id="PF24135"/>
    </source>
</evidence>
<protein>
    <submittedName>
        <fullName evidence="10">Glycoside hydrolase family 43 protein</fullName>
    </submittedName>
</protein>
<dbReference type="InterPro" id="IPR006710">
    <property type="entry name" value="Glyco_hydro_43"/>
</dbReference>
<feature type="region of interest" description="Disordered" evidence="7">
    <location>
        <begin position="88"/>
        <end position="118"/>
    </location>
</feature>
<dbReference type="PANTHER" id="PTHR43772:SF2">
    <property type="entry name" value="PUTATIVE (AFU_ORTHOLOGUE AFUA_2G04480)-RELATED"/>
    <property type="match status" value="1"/>
</dbReference>
<evidence type="ECO:0000256" key="3">
    <source>
        <dbReference type="ARBA" id="ARBA00022801"/>
    </source>
</evidence>
<dbReference type="InterPro" id="IPR052176">
    <property type="entry name" value="Glycosyl_Hydrlase_43_Enz"/>
</dbReference>
<keyword evidence="2" id="KW-0858">Xylan degradation</keyword>
<reference evidence="11" key="1">
    <citation type="journal article" date="2019" name="Int. J. Syst. Evol. Microbiol.">
        <title>The Global Catalogue of Microorganisms (GCM) 10K type strain sequencing project: providing services to taxonomists for standard genome sequencing and annotation.</title>
        <authorList>
            <consortium name="The Broad Institute Genomics Platform"/>
            <consortium name="The Broad Institute Genome Sequencing Center for Infectious Disease"/>
            <person name="Wu L."/>
            <person name="Ma J."/>
        </authorList>
    </citation>
    <scope>NUCLEOTIDE SEQUENCE [LARGE SCALE GENOMIC DNA]</scope>
    <source>
        <strain evidence="11">YIM 94188</strain>
    </source>
</reference>
<proteinExistence type="inferred from homology"/>
<sequence>MRRTLLTVVAATVLLVPLFGGSTSSSATPATVVAVAGCSLGGPTSYLYCNKTPRANFVMKHSDGTYYSYASGGEDGFPVYTSPDLLTWTPVPADARPQGSDGQGGGDGQDPDWLDADPRYWPPEVIERNGKFYMFYSAVASADSKPRTPSCQNNHFIGLAIADSPTGPFIDIGRPLMGGSGYNDADGTPWGQTRTIDPNPFVDVDGTVYLYFTKPGRCYAYNGQRESRIFVAKLRSDLKQLASDPVMVLKPSQAWESQTSEDNIKNEAPAMLRRDDRYYLMYSANGFNDDSYAVGYAVSTSPTGPFNKFNRNPIISSVDGIEKAGHNHIIYSPDDRHVYTTYNTFEGKFLSRIDVRGDHTLYANGPYATIGSGTELRVAPKPSGAPIYDASGNQTNTVYDHAWKASATASSFVPDGRHGPHKVTDGEIGVQPRFASYDWQADGERAGAWVKLTWDAPRPVNTILIYPSADPNHAVSSGILRLNGATTIPVTFPSQPKAPAIIGPDQLGGQVSISELTFTVNGFASGATGNAALSDISVLGPPPTP</sequence>
<feature type="domain" description="DUF7402" evidence="9">
    <location>
        <begin position="400"/>
        <end position="538"/>
    </location>
</feature>
<evidence type="ECO:0000256" key="8">
    <source>
        <dbReference type="SAM" id="SignalP"/>
    </source>
</evidence>
<keyword evidence="3 6" id="KW-0378">Hydrolase</keyword>
<dbReference type="InterPro" id="IPR055826">
    <property type="entry name" value="DUF7402"/>
</dbReference>
<dbReference type="Proteomes" id="UP001596072">
    <property type="component" value="Unassembled WGS sequence"/>
</dbReference>
<keyword evidence="4" id="KW-0119">Carbohydrate metabolism</keyword>
<keyword evidence="5 6" id="KW-0326">Glycosidase</keyword>
<dbReference type="InterPro" id="IPR023296">
    <property type="entry name" value="Glyco_hydro_beta-prop_sf"/>
</dbReference>
<comment type="caution">
    <text evidence="10">The sequence shown here is derived from an EMBL/GenBank/DDBJ whole genome shotgun (WGS) entry which is preliminary data.</text>
</comment>
<dbReference type="PANTHER" id="PTHR43772">
    <property type="entry name" value="ENDO-1,4-BETA-XYLANASE"/>
    <property type="match status" value="1"/>
</dbReference>
<keyword evidence="8" id="KW-0732">Signal</keyword>
<feature type="chain" id="PRO_5046792661" evidence="8">
    <location>
        <begin position="28"/>
        <end position="545"/>
    </location>
</feature>
<dbReference type="Pfam" id="PF04616">
    <property type="entry name" value="Glyco_hydro_43"/>
    <property type="match status" value="1"/>
</dbReference>
<evidence type="ECO:0000256" key="4">
    <source>
        <dbReference type="ARBA" id="ARBA00023277"/>
    </source>
</evidence>
<dbReference type="RefSeq" id="WP_136431823.1">
    <property type="nucleotide sequence ID" value="NZ_JBHSNS010000012.1"/>
</dbReference>
<dbReference type="Gene3D" id="2.115.10.20">
    <property type="entry name" value="Glycosyl hydrolase domain, family 43"/>
    <property type="match status" value="1"/>
</dbReference>
<dbReference type="CDD" id="cd08991">
    <property type="entry name" value="GH43_HoAraf43-like"/>
    <property type="match status" value="1"/>
</dbReference>
<evidence type="ECO:0000256" key="2">
    <source>
        <dbReference type="ARBA" id="ARBA00022651"/>
    </source>
</evidence>
<comment type="similarity">
    <text evidence="1 6">Belongs to the glycosyl hydrolase 43 family.</text>
</comment>
<accession>A0ABW0ZIZ9</accession>
<evidence type="ECO:0000313" key="10">
    <source>
        <dbReference type="EMBL" id="MFC5730985.1"/>
    </source>
</evidence>
<evidence type="ECO:0000256" key="6">
    <source>
        <dbReference type="RuleBase" id="RU361187"/>
    </source>
</evidence>
<dbReference type="GO" id="GO:0016787">
    <property type="term" value="F:hydrolase activity"/>
    <property type="evidence" value="ECO:0007669"/>
    <property type="project" value="UniProtKB-KW"/>
</dbReference>
<organism evidence="10 11">
    <name type="scientific">Nocardioides vastitatis</name>
    <dbReference type="NCBI Taxonomy" id="2568655"/>
    <lineage>
        <taxon>Bacteria</taxon>
        <taxon>Bacillati</taxon>
        <taxon>Actinomycetota</taxon>
        <taxon>Actinomycetes</taxon>
        <taxon>Propionibacteriales</taxon>
        <taxon>Nocardioidaceae</taxon>
        <taxon>Nocardioides</taxon>
    </lineage>
</organism>
<evidence type="ECO:0000256" key="5">
    <source>
        <dbReference type="ARBA" id="ARBA00023295"/>
    </source>
</evidence>
<keyword evidence="2" id="KW-0624">Polysaccharide degradation</keyword>
<dbReference type="Pfam" id="PF24135">
    <property type="entry name" value="DUF7402"/>
    <property type="match status" value="1"/>
</dbReference>